<dbReference type="Proteomes" id="UP000526125">
    <property type="component" value="Unassembled WGS sequence"/>
</dbReference>
<protein>
    <submittedName>
        <fullName evidence="1">Uncharacterized protein</fullName>
    </submittedName>
</protein>
<comment type="caution">
    <text evidence="1">The sequence shown here is derived from an EMBL/GenBank/DDBJ whole genome shotgun (WGS) entry which is preliminary data.</text>
</comment>
<name>A0A7Y6BS38_9BACL</name>
<keyword evidence="2" id="KW-1185">Reference proteome</keyword>
<gene>
    <name evidence="1" type="ORF">HP552_01765</name>
</gene>
<dbReference type="EMBL" id="JABMCB010000121">
    <property type="protein sequence ID" value="NUU74008.1"/>
    <property type="molecule type" value="Genomic_DNA"/>
</dbReference>
<dbReference type="RefSeq" id="WP_175393992.1">
    <property type="nucleotide sequence ID" value="NZ_JABMCB010000121.1"/>
</dbReference>
<sequence>MNVRHELQVINIVEVEGGYAATIQGLDAEQGRKFDGVVTVVDGGIYRGDLVDPRKNSLSMSMITMIKARVNEMIRFQFFVLPRFELLKHAKVEVTRIHTNAVIDSFDAQVEFKVDEFEISGGRLKGPIKFKFDDHTADLILAVGCFEHMSGQHLWKFYFSK</sequence>
<organism evidence="1 2">
    <name type="scientific">Paenibacillus xylanilyticus</name>
    <dbReference type="NCBI Taxonomy" id="248903"/>
    <lineage>
        <taxon>Bacteria</taxon>
        <taxon>Bacillati</taxon>
        <taxon>Bacillota</taxon>
        <taxon>Bacilli</taxon>
        <taxon>Bacillales</taxon>
        <taxon>Paenibacillaceae</taxon>
        <taxon>Paenibacillus</taxon>
    </lineage>
</organism>
<accession>A0A7Y6BS38</accession>
<evidence type="ECO:0000313" key="1">
    <source>
        <dbReference type="EMBL" id="NUU74008.1"/>
    </source>
</evidence>
<proteinExistence type="predicted"/>
<reference evidence="1 2" key="1">
    <citation type="submission" date="2020-05" db="EMBL/GenBank/DDBJ databases">
        <title>Genome Sequencing of Type Strains.</title>
        <authorList>
            <person name="Lemaire J.F."/>
            <person name="Inderbitzin P."/>
            <person name="Gregorio O.A."/>
            <person name="Collins S.B."/>
            <person name="Wespe N."/>
            <person name="Knight-Connoni V."/>
        </authorList>
    </citation>
    <scope>NUCLEOTIDE SEQUENCE [LARGE SCALE GENOMIC DNA]</scope>
    <source>
        <strain evidence="1 2">LMG 21957</strain>
    </source>
</reference>
<evidence type="ECO:0000313" key="2">
    <source>
        <dbReference type="Proteomes" id="UP000526125"/>
    </source>
</evidence>
<dbReference type="AlphaFoldDB" id="A0A7Y6BS38"/>